<proteinExistence type="inferred from homology"/>
<dbReference type="FunFam" id="3.40.50.1820:FF:000226">
    <property type="entry name" value="Carboxypeptidase"/>
    <property type="match status" value="1"/>
</dbReference>
<evidence type="ECO:0000256" key="6">
    <source>
        <dbReference type="ARBA" id="ARBA00023180"/>
    </source>
</evidence>
<evidence type="ECO:0000256" key="4">
    <source>
        <dbReference type="ARBA" id="ARBA00022729"/>
    </source>
</evidence>
<dbReference type="Pfam" id="PF00450">
    <property type="entry name" value="Peptidase_S10"/>
    <property type="match status" value="1"/>
</dbReference>
<keyword evidence="9" id="KW-1185">Reference proteome</keyword>
<organism evidence="8 9">
    <name type="scientific">Cylindrobasidium torrendii FP15055 ss-10</name>
    <dbReference type="NCBI Taxonomy" id="1314674"/>
    <lineage>
        <taxon>Eukaryota</taxon>
        <taxon>Fungi</taxon>
        <taxon>Dikarya</taxon>
        <taxon>Basidiomycota</taxon>
        <taxon>Agaricomycotina</taxon>
        <taxon>Agaricomycetes</taxon>
        <taxon>Agaricomycetidae</taxon>
        <taxon>Agaricales</taxon>
        <taxon>Marasmiineae</taxon>
        <taxon>Physalacriaceae</taxon>
        <taxon>Cylindrobasidium</taxon>
    </lineage>
</organism>
<accession>A0A0D7BKG1</accession>
<reference evidence="8 9" key="1">
    <citation type="journal article" date="2015" name="Fungal Genet. Biol.">
        <title>Evolution of novel wood decay mechanisms in Agaricales revealed by the genome sequences of Fistulina hepatica and Cylindrobasidium torrendii.</title>
        <authorList>
            <person name="Floudas D."/>
            <person name="Held B.W."/>
            <person name="Riley R."/>
            <person name="Nagy L.G."/>
            <person name="Koehler G."/>
            <person name="Ransdell A.S."/>
            <person name="Younus H."/>
            <person name="Chow J."/>
            <person name="Chiniquy J."/>
            <person name="Lipzen A."/>
            <person name="Tritt A."/>
            <person name="Sun H."/>
            <person name="Haridas S."/>
            <person name="LaButti K."/>
            <person name="Ohm R.A."/>
            <person name="Kues U."/>
            <person name="Blanchette R.A."/>
            <person name="Grigoriev I.V."/>
            <person name="Minto R.E."/>
            <person name="Hibbett D.S."/>
        </authorList>
    </citation>
    <scope>NUCLEOTIDE SEQUENCE [LARGE SCALE GENOMIC DNA]</scope>
    <source>
        <strain evidence="8 9">FP15055 ss-10</strain>
    </source>
</reference>
<dbReference type="GO" id="GO:0004185">
    <property type="term" value="F:serine-type carboxypeptidase activity"/>
    <property type="evidence" value="ECO:0007669"/>
    <property type="project" value="UniProtKB-UniRule"/>
</dbReference>
<dbReference type="InterPro" id="IPR001563">
    <property type="entry name" value="Peptidase_S10"/>
</dbReference>
<keyword evidence="5 7" id="KW-0378">Hydrolase</keyword>
<dbReference type="InterPro" id="IPR018202">
    <property type="entry name" value="Ser_caboxypep_ser_AS"/>
</dbReference>
<dbReference type="EC" id="3.4.16.-" evidence="7"/>
<dbReference type="PANTHER" id="PTHR11802:SF113">
    <property type="entry name" value="SERINE CARBOXYPEPTIDASE CTSA-4.1"/>
    <property type="match status" value="1"/>
</dbReference>
<dbReference type="PRINTS" id="PR00724">
    <property type="entry name" value="CRBOXYPTASEC"/>
</dbReference>
<keyword evidence="2 7" id="KW-0121">Carboxypeptidase</keyword>
<dbReference type="Gene3D" id="3.40.50.1820">
    <property type="entry name" value="alpha/beta hydrolase"/>
    <property type="match status" value="1"/>
</dbReference>
<evidence type="ECO:0000313" key="9">
    <source>
        <dbReference type="Proteomes" id="UP000054007"/>
    </source>
</evidence>
<feature type="chain" id="PRO_5006515132" description="Carboxypeptidase" evidence="7">
    <location>
        <begin position="19"/>
        <end position="502"/>
    </location>
</feature>
<name>A0A0D7BKG1_9AGAR</name>
<dbReference type="AlphaFoldDB" id="A0A0D7BKG1"/>
<evidence type="ECO:0000256" key="5">
    <source>
        <dbReference type="ARBA" id="ARBA00022801"/>
    </source>
</evidence>
<dbReference type="Gene3D" id="1.10.287.410">
    <property type="match status" value="1"/>
</dbReference>
<evidence type="ECO:0000256" key="1">
    <source>
        <dbReference type="ARBA" id="ARBA00009431"/>
    </source>
</evidence>
<dbReference type="PANTHER" id="PTHR11802">
    <property type="entry name" value="SERINE PROTEASE FAMILY S10 SERINE CARBOXYPEPTIDASE"/>
    <property type="match status" value="1"/>
</dbReference>
<dbReference type="OrthoDB" id="443318at2759"/>
<dbReference type="InterPro" id="IPR029058">
    <property type="entry name" value="AB_hydrolase_fold"/>
</dbReference>
<evidence type="ECO:0000256" key="2">
    <source>
        <dbReference type="ARBA" id="ARBA00022645"/>
    </source>
</evidence>
<dbReference type="EMBL" id="KN880464">
    <property type="protein sequence ID" value="KIY70685.1"/>
    <property type="molecule type" value="Genomic_DNA"/>
</dbReference>
<dbReference type="SUPFAM" id="SSF53474">
    <property type="entry name" value="alpha/beta-Hydrolases"/>
    <property type="match status" value="1"/>
</dbReference>
<dbReference type="STRING" id="1314674.A0A0D7BKG1"/>
<dbReference type="PROSITE" id="PS00131">
    <property type="entry name" value="CARBOXYPEPT_SER_SER"/>
    <property type="match status" value="1"/>
</dbReference>
<evidence type="ECO:0000256" key="3">
    <source>
        <dbReference type="ARBA" id="ARBA00022670"/>
    </source>
</evidence>
<keyword evidence="4 7" id="KW-0732">Signal</keyword>
<gene>
    <name evidence="8" type="ORF">CYLTODRAFT_419506</name>
</gene>
<dbReference type="GO" id="GO:0000324">
    <property type="term" value="C:fungal-type vacuole"/>
    <property type="evidence" value="ECO:0007669"/>
    <property type="project" value="TreeGrafter"/>
</dbReference>
<evidence type="ECO:0000256" key="7">
    <source>
        <dbReference type="RuleBase" id="RU361156"/>
    </source>
</evidence>
<feature type="signal peptide" evidence="7">
    <location>
        <begin position="1"/>
        <end position="18"/>
    </location>
</feature>
<sequence length="502" mass="55385">MLWTRTCSFLGLAAGVCASHSQTVLGSSFSDNNTAKFPEAPANDGLFTPLESLAYVREDTFTTLGHPLFPNYSVRIKKSDFCDETVGAYTGYIDIEAHHIFFYFFESRSDPDKDDVIFWTNGGPGCSSSLGLLMELGPCRVVEPGEPKHHPESWNSNANVFFIDQPIGVGFSYADYGEYVGTTEDAAKDVAAFVSIFFENFSQFKGRAFHMAGESYGGRYLPVFAAAVYDNNAVLVKGGATPVNLTSVMIGNGITDPFTLILSYYDMVCTAASVPPVFDIETCVYMKKTLPRCQKWLKAACEDQFDTINCAAAASFCQSVFSESFFELTDLNPYDISKPCDGPISETLCYPQTKYIANYLSDPKTRALLGVDPAVPANFTSCSASVSSEFSITQDSLHPSKDYVGALLERGIRVLIYVGTYDWICNWVGNNRWTLELDWTYKAEYNDAELRDWTVDGKKAGITRSTNGLTFATIDAAGHMVPFDKPKESLELVSRWLAGKEL</sequence>
<keyword evidence="6" id="KW-0325">Glycoprotein</keyword>
<protein>
    <recommendedName>
        <fullName evidence="7">Carboxypeptidase</fullName>
        <ecNumber evidence="7">3.4.16.-</ecNumber>
    </recommendedName>
</protein>
<keyword evidence="3 7" id="KW-0645">Protease</keyword>
<dbReference type="Proteomes" id="UP000054007">
    <property type="component" value="Unassembled WGS sequence"/>
</dbReference>
<dbReference type="GO" id="GO:0006508">
    <property type="term" value="P:proteolysis"/>
    <property type="evidence" value="ECO:0007669"/>
    <property type="project" value="UniProtKB-KW"/>
</dbReference>
<comment type="similarity">
    <text evidence="1 7">Belongs to the peptidase S10 family.</text>
</comment>
<evidence type="ECO:0000313" key="8">
    <source>
        <dbReference type="EMBL" id="KIY70685.1"/>
    </source>
</evidence>